<evidence type="ECO:0000313" key="2">
    <source>
        <dbReference type="Proteomes" id="UP001497644"/>
    </source>
</evidence>
<dbReference type="EMBL" id="OZ034825">
    <property type="protein sequence ID" value="CAL1680218.1"/>
    <property type="molecule type" value="Genomic_DNA"/>
</dbReference>
<sequence length="89" mass="9607">MFSKIPLNIERRQCWSSILRGGPHDMSRRASEGDIDVTRTVGVEVLSEGGAQSKPDNEPAGGGSAVVYVEVRPSREPALARWTRAGGRS</sequence>
<reference evidence="1" key="1">
    <citation type="submission" date="2024-04" db="EMBL/GenBank/DDBJ databases">
        <authorList>
            <consortium name="Molecular Ecology Group"/>
        </authorList>
    </citation>
    <scope>NUCLEOTIDE SEQUENCE</scope>
</reference>
<dbReference type="AlphaFoldDB" id="A0AAV2NJ60"/>
<keyword evidence="2" id="KW-1185">Reference proteome</keyword>
<gene>
    <name evidence="1" type="ORF">LPLAT_LOCUS6280</name>
</gene>
<evidence type="ECO:0000313" key="1">
    <source>
        <dbReference type="EMBL" id="CAL1680218.1"/>
    </source>
</evidence>
<proteinExistence type="predicted"/>
<accession>A0AAV2NJ60</accession>
<protein>
    <submittedName>
        <fullName evidence="1">Uncharacterized protein</fullName>
    </submittedName>
</protein>
<organism evidence="1 2">
    <name type="scientific">Lasius platythorax</name>
    <dbReference type="NCBI Taxonomy" id="488582"/>
    <lineage>
        <taxon>Eukaryota</taxon>
        <taxon>Metazoa</taxon>
        <taxon>Ecdysozoa</taxon>
        <taxon>Arthropoda</taxon>
        <taxon>Hexapoda</taxon>
        <taxon>Insecta</taxon>
        <taxon>Pterygota</taxon>
        <taxon>Neoptera</taxon>
        <taxon>Endopterygota</taxon>
        <taxon>Hymenoptera</taxon>
        <taxon>Apocrita</taxon>
        <taxon>Aculeata</taxon>
        <taxon>Formicoidea</taxon>
        <taxon>Formicidae</taxon>
        <taxon>Formicinae</taxon>
        <taxon>Lasius</taxon>
        <taxon>Lasius</taxon>
    </lineage>
</organism>
<dbReference type="Proteomes" id="UP001497644">
    <property type="component" value="Chromosome 2"/>
</dbReference>
<name>A0AAV2NJ60_9HYME</name>